<dbReference type="PANTHER" id="PTHR42711">
    <property type="entry name" value="ABC TRANSPORTER ATP-BINDING PROTEIN"/>
    <property type="match status" value="1"/>
</dbReference>
<reference evidence="5 6" key="1">
    <citation type="journal article" date="2015" name="Genome Announc.">
        <title>Expanding the biotechnology potential of lactobacilli through comparative genomics of 213 strains and associated genera.</title>
        <authorList>
            <person name="Sun Z."/>
            <person name="Harris H.M."/>
            <person name="McCann A."/>
            <person name="Guo C."/>
            <person name="Argimon S."/>
            <person name="Zhang W."/>
            <person name="Yang X."/>
            <person name="Jeffery I.B."/>
            <person name="Cooney J.C."/>
            <person name="Kagawa T.F."/>
            <person name="Liu W."/>
            <person name="Song Y."/>
            <person name="Salvetti E."/>
            <person name="Wrobel A."/>
            <person name="Rasinkangas P."/>
            <person name="Parkhill J."/>
            <person name="Rea M.C."/>
            <person name="O'Sullivan O."/>
            <person name="Ritari J."/>
            <person name="Douillard F.P."/>
            <person name="Paul Ross R."/>
            <person name="Yang R."/>
            <person name="Briner A.E."/>
            <person name="Felis G.E."/>
            <person name="de Vos W.M."/>
            <person name="Barrangou R."/>
            <person name="Klaenhammer T.R."/>
            <person name="Caufield P.W."/>
            <person name="Cui Y."/>
            <person name="Zhang H."/>
            <person name="O'Toole P.W."/>
        </authorList>
    </citation>
    <scope>NUCLEOTIDE SEQUENCE [LARGE SCALE GENOMIC DNA]</scope>
    <source>
        <strain evidence="5 6">DSM 20178</strain>
    </source>
</reference>
<accession>A0A0R1F2Q4</accession>
<dbReference type="PATRIC" id="fig|1423816.3.peg.1446"/>
<dbReference type="PANTHER" id="PTHR42711:SF19">
    <property type="entry name" value="DOXORUBICIN RESISTANCE ATP-BINDING PROTEIN DRRA"/>
    <property type="match status" value="1"/>
</dbReference>
<dbReference type="PROSITE" id="PS50893">
    <property type="entry name" value="ABC_TRANSPORTER_2"/>
    <property type="match status" value="1"/>
</dbReference>
<evidence type="ECO:0000313" key="5">
    <source>
        <dbReference type="EMBL" id="KRK13188.1"/>
    </source>
</evidence>
<dbReference type="Gene3D" id="3.40.50.300">
    <property type="entry name" value="P-loop containing nucleotide triphosphate hydrolases"/>
    <property type="match status" value="1"/>
</dbReference>
<dbReference type="SUPFAM" id="SSF52540">
    <property type="entry name" value="P-loop containing nucleoside triphosphate hydrolases"/>
    <property type="match status" value="1"/>
</dbReference>
<dbReference type="AlphaFoldDB" id="A0A0R1F2Q4"/>
<dbReference type="InterPro" id="IPR003439">
    <property type="entry name" value="ABC_transporter-like_ATP-bd"/>
</dbReference>
<comment type="caution">
    <text evidence="5">The sequence shown here is derived from an EMBL/GenBank/DDBJ whole genome shotgun (WGS) entry which is preliminary data.</text>
</comment>
<dbReference type="eggNOG" id="COG1131">
    <property type="taxonomic scope" value="Bacteria"/>
</dbReference>
<dbReference type="InterPro" id="IPR003593">
    <property type="entry name" value="AAA+_ATPase"/>
</dbReference>
<organism evidence="5 6">
    <name type="scientific">Lacticaseibacillus zeae DSM 20178 = KCTC 3804</name>
    <dbReference type="NCBI Taxonomy" id="1423816"/>
    <lineage>
        <taxon>Bacteria</taxon>
        <taxon>Bacillati</taxon>
        <taxon>Bacillota</taxon>
        <taxon>Bacilli</taxon>
        <taxon>Lactobacillales</taxon>
        <taxon>Lactobacillaceae</taxon>
        <taxon>Lacticaseibacillus</taxon>
    </lineage>
</organism>
<evidence type="ECO:0000313" key="6">
    <source>
        <dbReference type="Proteomes" id="UP000051984"/>
    </source>
</evidence>
<sequence>MTNSSDLVIKRINYKCFNVFAQVPIYIDQWVLQFGSKEGESLNATLNIYSVTKTFNHHKVIANDNISTQFLPGEVTALTGHNGAGKSTLLNQIMGTVKPNRGSITFSGHSLAQEPAFARNVISMMPQLHAPIAGVTLRQAISAIARIRGAHGRALRTEVDKILDTLHMNEWADMPGEKLSGGLRRLTSFAMTVVRPSPILLFDEPTNDVDPVRRKLLWQCLRKLALQGHIVIVVTHNLLEVEQYADRYLFMHHGRLIKDEQVNILSHDRLSSAVLTINAKHAFKNNELPQADRIVTSDEFQYDLFLKADDMTDAVSWLSAKVATEEIRNYRLSPASLNDVYGGLTDGNKR</sequence>
<evidence type="ECO:0000256" key="2">
    <source>
        <dbReference type="ARBA" id="ARBA00022741"/>
    </source>
</evidence>
<proteinExistence type="predicted"/>
<dbReference type="SMART" id="SM00382">
    <property type="entry name" value="AAA"/>
    <property type="match status" value="1"/>
</dbReference>
<dbReference type="GO" id="GO:0016887">
    <property type="term" value="F:ATP hydrolysis activity"/>
    <property type="evidence" value="ECO:0007669"/>
    <property type="project" value="InterPro"/>
</dbReference>
<feature type="domain" description="ABC transporter" evidence="4">
    <location>
        <begin position="46"/>
        <end position="278"/>
    </location>
</feature>
<dbReference type="GO" id="GO:0005524">
    <property type="term" value="F:ATP binding"/>
    <property type="evidence" value="ECO:0007669"/>
    <property type="project" value="UniProtKB-KW"/>
</dbReference>
<dbReference type="EMBL" id="AZCT01000002">
    <property type="protein sequence ID" value="KRK13188.1"/>
    <property type="molecule type" value="Genomic_DNA"/>
</dbReference>
<keyword evidence="3 5" id="KW-0067">ATP-binding</keyword>
<dbReference type="InterPro" id="IPR027417">
    <property type="entry name" value="P-loop_NTPase"/>
</dbReference>
<dbReference type="Pfam" id="PF00005">
    <property type="entry name" value="ABC_tran"/>
    <property type="match status" value="1"/>
</dbReference>
<name>A0A0R1F2Q4_LACZE</name>
<keyword evidence="2" id="KW-0547">Nucleotide-binding</keyword>
<dbReference type="InterPro" id="IPR050763">
    <property type="entry name" value="ABC_transporter_ATP-binding"/>
</dbReference>
<keyword evidence="1" id="KW-0813">Transport</keyword>
<dbReference type="Proteomes" id="UP000051984">
    <property type="component" value="Unassembled WGS sequence"/>
</dbReference>
<protein>
    <submittedName>
        <fullName evidence="5">ABC transporter ATP-binding protein</fullName>
    </submittedName>
</protein>
<evidence type="ECO:0000256" key="3">
    <source>
        <dbReference type="ARBA" id="ARBA00022840"/>
    </source>
</evidence>
<evidence type="ECO:0000256" key="1">
    <source>
        <dbReference type="ARBA" id="ARBA00022448"/>
    </source>
</evidence>
<evidence type="ECO:0000259" key="4">
    <source>
        <dbReference type="PROSITE" id="PS50893"/>
    </source>
</evidence>
<gene>
    <name evidence="5" type="ORF">FD51_GL001386</name>
</gene>